<dbReference type="InterPro" id="IPR011645">
    <property type="entry name" value="HNOB_dom_associated"/>
</dbReference>
<keyword evidence="9" id="KW-0141">cGMP biosynthesis</keyword>
<evidence type="ECO:0000256" key="6">
    <source>
        <dbReference type="ARBA" id="ARBA00022989"/>
    </source>
</evidence>
<evidence type="ECO:0000313" key="12">
    <source>
        <dbReference type="EMBL" id="KAK2158635.1"/>
    </source>
</evidence>
<evidence type="ECO:0000256" key="3">
    <source>
        <dbReference type="ARBA" id="ARBA00022692"/>
    </source>
</evidence>
<dbReference type="Gene3D" id="6.10.250.780">
    <property type="match status" value="1"/>
</dbReference>
<keyword evidence="5" id="KW-0547">Nucleotide-binding</keyword>
<dbReference type="GO" id="GO:0007168">
    <property type="term" value="P:receptor guanylyl cyclase signaling pathway"/>
    <property type="evidence" value="ECO:0007669"/>
    <property type="project" value="TreeGrafter"/>
</dbReference>
<evidence type="ECO:0000256" key="7">
    <source>
        <dbReference type="ARBA" id="ARBA00023136"/>
    </source>
</evidence>
<comment type="caution">
    <text evidence="12">The sequence shown here is derived from an EMBL/GenBank/DDBJ whole genome shotgun (WGS) entry which is preliminary data.</text>
</comment>
<protein>
    <recommendedName>
        <fullName evidence="2">guanylate cyclase</fullName>
        <ecNumber evidence="2">4.6.1.2</ecNumber>
    </recommendedName>
</protein>
<name>A0AAD9N6I9_9ANNE</name>
<dbReference type="Proteomes" id="UP001208570">
    <property type="component" value="Unassembled WGS sequence"/>
</dbReference>
<dbReference type="GO" id="GO:0004383">
    <property type="term" value="F:guanylate cyclase activity"/>
    <property type="evidence" value="ECO:0007669"/>
    <property type="project" value="UniProtKB-EC"/>
</dbReference>
<sequence>MGCDMSFLCPGDGGASRASLTSSTVEIKSGLCNADPITQRGKLIQKAQMMLIPSIPIVLLIVQASMSLFNATTTEKSLSAVRIKVANSNTLGEVLRFLDDEVIATKEFLANQGDNNQLLEVFDLTNNALQKVSAWPSNPDQDPMFDSKANFSDALRLHRNEIIKRNLDPADGAKFYDKSMTWLWKALASVIQNTMHGTVWRELTGYKLLLRAMENYGRVRAIGHRYFVAGSLDDDGLRNFQRFSAIAKDNIKNGMYYSKTIGLRMVDYVATDANANLTYYYIGMVSSVPVYRNASSEAGRRWQTMLDENDEFLESVRLKLLRDIYQELETDTSSANSETAVATVILVLVAILAPLIFWLIHRMTTTLQDYALGLSNKTRELRREKKKSDALLYQMLPKSVALQLKMNKRVAAENYNSVTIYFSDIVGFTALSARSTPMQVVELLNKLYFLFDTAIDRYDAYKVETIGDAYMVASGLPQRNGKRHAAEIAALSLDLIEGIRVFKVPHLPEEQVRMRVGLHTGPVVAGVVGSKMPRYCLFGDTVSVASRMESSGVRQYTKTNLLIYAKYMLIEYTECGAKEVY</sequence>
<dbReference type="SUPFAM" id="SSF55073">
    <property type="entry name" value="Nucleotide cyclase"/>
    <property type="match status" value="1"/>
</dbReference>
<dbReference type="InterPro" id="IPR050401">
    <property type="entry name" value="Cyclic_nucleotide_synthase"/>
</dbReference>
<keyword evidence="7 10" id="KW-0472">Membrane</keyword>
<feature type="domain" description="Guanylate cyclase" evidence="11">
    <location>
        <begin position="419"/>
        <end position="549"/>
    </location>
</feature>
<comment type="subcellular location">
    <subcellularLocation>
        <location evidence="1">Membrane</location>
        <topology evidence="1">Single-pass type I membrane protein</topology>
    </subcellularLocation>
</comment>
<dbReference type="GO" id="GO:0035556">
    <property type="term" value="P:intracellular signal transduction"/>
    <property type="evidence" value="ECO:0007669"/>
    <property type="project" value="InterPro"/>
</dbReference>
<dbReference type="GO" id="GO:0005886">
    <property type="term" value="C:plasma membrane"/>
    <property type="evidence" value="ECO:0007669"/>
    <property type="project" value="TreeGrafter"/>
</dbReference>
<dbReference type="InterPro" id="IPR029787">
    <property type="entry name" value="Nucleotide_cyclase"/>
</dbReference>
<dbReference type="EMBL" id="JAODUP010000166">
    <property type="protein sequence ID" value="KAK2158635.1"/>
    <property type="molecule type" value="Genomic_DNA"/>
</dbReference>
<feature type="transmembrane region" description="Helical" evidence="10">
    <location>
        <begin position="340"/>
        <end position="360"/>
    </location>
</feature>
<organism evidence="12 13">
    <name type="scientific">Paralvinella palmiformis</name>
    <dbReference type="NCBI Taxonomy" id="53620"/>
    <lineage>
        <taxon>Eukaryota</taxon>
        <taxon>Metazoa</taxon>
        <taxon>Spiralia</taxon>
        <taxon>Lophotrochozoa</taxon>
        <taxon>Annelida</taxon>
        <taxon>Polychaeta</taxon>
        <taxon>Sedentaria</taxon>
        <taxon>Canalipalpata</taxon>
        <taxon>Terebellida</taxon>
        <taxon>Terebelliformia</taxon>
        <taxon>Alvinellidae</taxon>
        <taxon>Paralvinella</taxon>
    </lineage>
</organism>
<dbReference type="GO" id="GO:0004016">
    <property type="term" value="F:adenylate cyclase activity"/>
    <property type="evidence" value="ECO:0007669"/>
    <property type="project" value="TreeGrafter"/>
</dbReference>
<dbReference type="SMART" id="SM00044">
    <property type="entry name" value="CYCc"/>
    <property type="match status" value="1"/>
</dbReference>
<dbReference type="PROSITE" id="PS50125">
    <property type="entry name" value="GUANYLATE_CYCLASE_2"/>
    <property type="match status" value="1"/>
</dbReference>
<dbReference type="FunFam" id="3.30.70.1230:FF:000030">
    <property type="entry name" value="Si:ch211-215j19.12"/>
    <property type="match status" value="1"/>
</dbReference>
<dbReference type="InterPro" id="IPR001054">
    <property type="entry name" value="A/G_cyclase"/>
</dbReference>
<evidence type="ECO:0000256" key="9">
    <source>
        <dbReference type="ARBA" id="ARBA00023293"/>
    </source>
</evidence>
<dbReference type="Pfam" id="PF08376">
    <property type="entry name" value="NIT"/>
    <property type="match status" value="1"/>
</dbReference>
<dbReference type="CDD" id="cd07302">
    <property type="entry name" value="CHD"/>
    <property type="match status" value="1"/>
</dbReference>
<evidence type="ECO:0000256" key="8">
    <source>
        <dbReference type="ARBA" id="ARBA00023239"/>
    </source>
</evidence>
<dbReference type="Gene3D" id="3.30.70.1230">
    <property type="entry name" value="Nucleotide cyclase"/>
    <property type="match status" value="1"/>
</dbReference>
<dbReference type="PANTHER" id="PTHR11920:SF499">
    <property type="entry name" value="GUANYLATE CYCLASE DOMAIN-CONTAINING PROTEIN"/>
    <property type="match status" value="1"/>
</dbReference>
<evidence type="ECO:0000256" key="1">
    <source>
        <dbReference type="ARBA" id="ARBA00004479"/>
    </source>
</evidence>
<dbReference type="Pfam" id="PF00211">
    <property type="entry name" value="Guanylate_cyc"/>
    <property type="match status" value="1"/>
</dbReference>
<dbReference type="InterPro" id="IPR013587">
    <property type="entry name" value="Nitrate/nitrite_sensing"/>
</dbReference>
<dbReference type="PANTHER" id="PTHR11920">
    <property type="entry name" value="GUANYLYL CYCLASE"/>
    <property type="match status" value="1"/>
</dbReference>
<evidence type="ECO:0000313" key="13">
    <source>
        <dbReference type="Proteomes" id="UP001208570"/>
    </source>
</evidence>
<accession>A0AAD9N6I9</accession>
<dbReference type="GO" id="GO:0001653">
    <property type="term" value="F:peptide receptor activity"/>
    <property type="evidence" value="ECO:0007669"/>
    <property type="project" value="TreeGrafter"/>
</dbReference>
<evidence type="ECO:0000256" key="10">
    <source>
        <dbReference type="SAM" id="Phobius"/>
    </source>
</evidence>
<proteinExistence type="predicted"/>
<keyword evidence="4" id="KW-0732">Signal</keyword>
<dbReference type="EC" id="4.6.1.2" evidence="2"/>
<evidence type="ECO:0000256" key="5">
    <source>
        <dbReference type="ARBA" id="ARBA00022741"/>
    </source>
</evidence>
<reference evidence="12" key="1">
    <citation type="journal article" date="2023" name="Mol. Biol. Evol.">
        <title>Third-Generation Sequencing Reveals the Adaptive Role of the Epigenome in Three Deep-Sea Polychaetes.</title>
        <authorList>
            <person name="Perez M."/>
            <person name="Aroh O."/>
            <person name="Sun Y."/>
            <person name="Lan Y."/>
            <person name="Juniper S.K."/>
            <person name="Young C.R."/>
            <person name="Angers B."/>
            <person name="Qian P.Y."/>
        </authorList>
    </citation>
    <scope>NUCLEOTIDE SEQUENCE</scope>
    <source>
        <strain evidence="12">P08H-3</strain>
    </source>
</reference>
<evidence type="ECO:0000259" key="11">
    <source>
        <dbReference type="PROSITE" id="PS50125"/>
    </source>
</evidence>
<keyword evidence="6 10" id="KW-1133">Transmembrane helix</keyword>
<dbReference type="AlphaFoldDB" id="A0AAD9N6I9"/>
<keyword evidence="8" id="KW-0456">Lyase</keyword>
<evidence type="ECO:0000256" key="4">
    <source>
        <dbReference type="ARBA" id="ARBA00022729"/>
    </source>
</evidence>
<gene>
    <name evidence="12" type="ORF">LSH36_166g01012</name>
</gene>
<dbReference type="Pfam" id="PF07701">
    <property type="entry name" value="HNOBA"/>
    <property type="match status" value="1"/>
</dbReference>
<keyword evidence="13" id="KW-1185">Reference proteome</keyword>
<dbReference type="GO" id="GO:0000166">
    <property type="term" value="F:nucleotide binding"/>
    <property type="evidence" value="ECO:0007669"/>
    <property type="project" value="UniProtKB-KW"/>
</dbReference>
<evidence type="ECO:0000256" key="2">
    <source>
        <dbReference type="ARBA" id="ARBA00012202"/>
    </source>
</evidence>
<keyword evidence="3 10" id="KW-0812">Transmembrane</keyword>